<dbReference type="EMBL" id="CM018047">
    <property type="protein sequence ID" value="KAA8524325.1"/>
    <property type="molecule type" value="Genomic_DNA"/>
</dbReference>
<dbReference type="Proteomes" id="UP000325577">
    <property type="component" value="Linkage Group LG4"/>
</dbReference>
<dbReference type="AlphaFoldDB" id="A0A5J4ZZS3"/>
<evidence type="ECO:0000313" key="3">
    <source>
        <dbReference type="Proteomes" id="UP000325577"/>
    </source>
</evidence>
<accession>A0A5J4ZZS3</accession>
<reference evidence="2 3" key="1">
    <citation type="submission" date="2019-09" db="EMBL/GenBank/DDBJ databases">
        <title>A chromosome-level genome assembly of the Chinese tupelo Nyssa sinensis.</title>
        <authorList>
            <person name="Yang X."/>
            <person name="Kang M."/>
            <person name="Yang Y."/>
            <person name="Xiong H."/>
            <person name="Wang M."/>
            <person name="Zhang Z."/>
            <person name="Wang Z."/>
            <person name="Wu H."/>
            <person name="Ma T."/>
            <person name="Liu J."/>
            <person name="Xi Z."/>
        </authorList>
    </citation>
    <scope>NUCLEOTIDE SEQUENCE [LARGE SCALE GENOMIC DNA]</scope>
    <source>
        <strain evidence="2">J267</strain>
        <tissue evidence="2">Leaf</tissue>
    </source>
</reference>
<name>A0A5J4ZZS3_9ASTE</name>
<feature type="region of interest" description="Disordered" evidence="1">
    <location>
        <begin position="1"/>
        <end position="23"/>
    </location>
</feature>
<gene>
    <name evidence="2" type="ORF">F0562_010748</name>
</gene>
<protein>
    <submittedName>
        <fullName evidence="2">Uncharacterized protein</fullName>
    </submittedName>
</protein>
<keyword evidence="3" id="KW-1185">Reference proteome</keyword>
<sequence length="80" mass="8464">MRVGEDMDRVEEEGGGCKGGMGGRAGGRDLSLVEASQYGELALAWAVCNSEDSSAALFVIQKTPVPQYIAISSQDWLADL</sequence>
<evidence type="ECO:0000256" key="1">
    <source>
        <dbReference type="SAM" id="MobiDB-lite"/>
    </source>
</evidence>
<evidence type="ECO:0000313" key="2">
    <source>
        <dbReference type="EMBL" id="KAA8524325.1"/>
    </source>
</evidence>
<organism evidence="2 3">
    <name type="scientific">Nyssa sinensis</name>
    <dbReference type="NCBI Taxonomy" id="561372"/>
    <lineage>
        <taxon>Eukaryota</taxon>
        <taxon>Viridiplantae</taxon>
        <taxon>Streptophyta</taxon>
        <taxon>Embryophyta</taxon>
        <taxon>Tracheophyta</taxon>
        <taxon>Spermatophyta</taxon>
        <taxon>Magnoliopsida</taxon>
        <taxon>eudicotyledons</taxon>
        <taxon>Gunneridae</taxon>
        <taxon>Pentapetalae</taxon>
        <taxon>asterids</taxon>
        <taxon>Cornales</taxon>
        <taxon>Nyssaceae</taxon>
        <taxon>Nyssa</taxon>
    </lineage>
</organism>
<proteinExistence type="predicted"/>